<sequence length="83" mass="10030">MCNVDVIYNKEHDRFYIGQTENLKTRLIAHNNKTFKNCFTARFDGEWQLIYKEEVATRNEALVREKQLKSFRGRQFVKSFIPR</sequence>
<dbReference type="Proteomes" id="UP000231382">
    <property type="component" value="Unassembled WGS sequence"/>
</dbReference>
<protein>
    <submittedName>
        <fullName evidence="2">Endonuclease</fullName>
    </submittedName>
</protein>
<organism evidence="2 3">
    <name type="scientific">Candidatus Berkelbacteria bacterium CG10_big_fil_rev_8_21_14_0_10_43_13</name>
    <dbReference type="NCBI Taxonomy" id="1974514"/>
    <lineage>
        <taxon>Bacteria</taxon>
        <taxon>Candidatus Berkelbacteria</taxon>
    </lineage>
</organism>
<accession>A0A2H0W7D6</accession>
<comment type="caution">
    <text evidence="2">The sequence shown here is derived from an EMBL/GenBank/DDBJ whole genome shotgun (WGS) entry which is preliminary data.</text>
</comment>
<evidence type="ECO:0000259" key="1">
    <source>
        <dbReference type="PROSITE" id="PS50164"/>
    </source>
</evidence>
<keyword evidence="2" id="KW-0540">Nuclease</keyword>
<dbReference type="GO" id="GO:0004519">
    <property type="term" value="F:endonuclease activity"/>
    <property type="evidence" value="ECO:0007669"/>
    <property type="project" value="UniProtKB-KW"/>
</dbReference>
<dbReference type="Pfam" id="PF01541">
    <property type="entry name" value="GIY-YIG"/>
    <property type="match status" value="1"/>
</dbReference>
<dbReference type="SUPFAM" id="SSF82771">
    <property type="entry name" value="GIY-YIG endonuclease"/>
    <property type="match status" value="1"/>
</dbReference>
<keyword evidence="2" id="KW-0378">Hydrolase</keyword>
<gene>
    <name evidence="2" type="ORF">COT78_01065</name>
</gene>
<dbReference type="InterPro" id="IPR035901">
    <property type="entry name" value="GIY-YIG_endonuc_sf"/>
</dbReference>
<name>A0A2H0W7D6_9BACT</name>
<reference evidence="3" key="1">
    <citation type="submission" date="2017-09" db="EMBL/GenBank/DDBJ databases">
        <title>Depth-based differentiation of microbial function through sediment-hosted aquifers and enrichment of novel symbionts in the deep terrestrial subsurface.</title>
        <authorList>
            <person name="Probst A.J."/>
            <person name="Ladd B."/>
            <person name="Jarett J.K."/>
            <person name="Geller-Mcgrath D.E."/>
            <person name="Sieber C.M.K."/>
            <person name="Emerson J.B."/>
            <person name="Anantharaman K."/>
            <person name="Thomas B.C."/>
            <person name="Malmstrom R."/>
            <person name="Stieglmeier M."/>
            <person name="Klingl A."/>
            <person name="Woyke T."/>
            <person name="Ryan C.M."/>
            <person name="Banfield J.F."/>
        </authorList>
    </citation>
    <scope>NUCLEOTIDE SEQUENCE [LARGE SCALE GENOMIC DNA]</scope>
</reference>
<dbReference type="InterPro" id="IPR000305">
    <property type="entry name" value="GIY-YIG_endonuc"/>
</dbReference>
<keyword evidence="2" id="KW-0255">Endonuclease</keyword>
<dbReference type="EMBL" id="PEZW01000008">
    <property type="protein sequence ID" value="PIS07924.1"/>
    <property type="molecule type" value="Genomic_DNA"/>
</dbReference>
<feature type="domain" description="GIY-YIG" evidence="1">
    <location>
        <begin position="1"/>
        <end position="78"/>
    </location>
</feature>
<dbReference type="Gene3D" id="3.40.1440.10">
    <property type="entry name" value="GIY-YIG endonuclease"/>
    <property type="match status" value="1"/>
</dbReference>
<evidence type="ECO:0000313" key="2">
    <source>
        <dbReference type="EMBL" id="PIS07924.1"/>
    </source>
</evidence>
<dbReference type="PROSITE" id="PS50164">
    <property type="entry name" value="GIY_YIG"/>
    <property type="match status" value="1"/>
</dbReference>
<evidence type="ECO:0000313" key="3">
    <source>
        <dbReference type="Proteomes" id="UP000231382"/>
    </source>
</evidence>
<dbReference type="AlphaFoldDB" id="A0A2H0W7D6"/>
<proteinExistence type="predicted"/>